<dbReference type="Proteomes" id="UP000375525">
    <property type="component" value="Unassembled WGS sequence"/>
</dbReference>
<dbReference type="AlphaFoldDB" id="A0A5E7QGJ0"/>
<organism evidence="3 4">
    <name type="scientific">Pseudomonas fluorescens</name>
    <dbReference type="NCBI Taxonomy" id="294"/>
    <lineage>
        <taxon>Bacteria</taxon>
        <taxon>Pseudomonadati</taxon>
        <taxon>Pseudomonadota</taxon>
        <taxon>Gammaproteobacteria</taxon>
        <taxon>Pseudomonadales</taxon>
        <taxon>Pseudomonadaceae</taxon>
        <taxon>Pseudomonas</taxon>
    </lineage>
</organism>
<dbReference type="OrthoDB" id="2664633at2"/>
<accession>A0A5E7QGJ0</accession>
<protein>
    <recommendedName>
        <fullName evidence="2">DUF637 domain-containing protein</fullName>
    </recommendedName>
</protein>
<dbReference type="RefSeq" id="WP_150782771.1">
    <property type="nucleotide sequence ID" value="NZ_CABVIH010000056.1"/>
</dbReference>
<feature type="signal peptide" evidence="1">
    <location>
        <begin position="1"/>
        <end position="18"/>
    </location>
</feature>
<dbReference type="Pfam" id="PF04830">
    <property type="entry name" value="DUF637"/>
    <property type="match status" value="1"/>
</dbReference>
<keyword evidence="1" id="KW-0732">Signal</keyword>
<feature type="domain" description="DUF637" evidence="2">
    <location>
        <begin position="30"/>
        <end position="208"/>
    </location>
</feature>
<feature type="chain" id="PRO_5023101606" description="DUF637 domain-containing protein" evidence="1">
    <location>
        <begin position="19"/>
        <end position="322"/>
    </location>
</feature>
<evidence type="ECO:0000259" key="2">
    <source>
        <dbReference type="Pfam" id="PF04830"/>
    </source>
</evidence>
<evidence type="ECO:0000256" key="1">
    <source>
        <dbReference type="SAM" id="SignalP"/>
    </source>
</evidence>
<gene>
    <name evidence="3" type="ORF">PS880_06179</name>
</gene>
<name>A0A5E7QGJ0_PSEFL</name>
<sequence length="322" mass="32537" precursor="true">MAAATVGTAATATSAAVAGTAAGLGNIIATSVLTAMAGNAAVNVINNKGNLGATLADTFNSESMKNYIIAGVTAGLAAGVFNGWTGTETAAGTPLTDSTSGALANTGKVVVSNPGGLGSLEGLGRFAANQALQNTTSAVLNKALGRDGSLGDALQNSLVNAFAAYGFNLVGDTGLPDSGLAKIGLHALMGGLASLAAGEDFKTGALAAGINEALVDSMAKNYAGLPQEERDRLLIMNSQLVGLLVTAVQDPNADAEKLQTGVWVAQNGTQYNRLSHPEEEDAIKQETSKSISDCIFSASIFVLHPSLIETSKVKCFTFLKRS</sequence>
<reference evidence="3 4" key="1">
    <citation type="submission" date="2019-09" db="EMBL/GenBank/DDBJ databases">
        <authorList>
            <person name="Chandra G."/>
            <person name="Truman W A."/>
        </authorList>
    </citation>
    <scope>NUCLEOTIDE SEQUENCE [LARGE SCALE GENOMIC DNA]</scope>
    <source>
        <strain evidence="3">PS880</strain>
    </source>
</reference>
<evidence type="ECO:0000313" key="3">
    <source>
        <dbReference type="EMBL" id="VVP60635.1"/>
    </source>
</evidence>
<proteinExistence type="predicted"/>
<dbReference type="InterPro" id="IPR006915">
    <property type="entry name" value="DUF637_hemagglutn_put"/>
</dbReference>
<evidence type="ECO:0000313" key="4">
    <source>
        <dbReference type="Proteomes" id="UP000375525"/>
    </source>
</evidence>
<dbReference type="EMBL" id="CABVIH010000056">
    <property type="protein sequence ID" value="VVP60635.1"/>
    <property type="molecule type" value="Genomic_DNA"/>
</dbReference>